<protein>
    <submittedName>
        <fullName evidence="1">Uncharacterized protein</fullName>
    </submittedName>
</protein>
<dbReference type="Proteomes" id="UP000027222">
    <property type="component" value="Unassembled WGS sequence"/>
</dbReference>
<dbReference type="EMBL" id="KL142414">
    <property type="protein sequence ID" value="KDR67522.1"/>
    <property type="molecule type" value="Genomic_DNA"/>
</dbReference>
<dbReference type="Gene3D" id="3.80.10.10">
    <property type="entry name" value="Ribonuclease Inhibitor"/>
    <property type="match status" value="1"/>
</dbReference>
<dbReference type="HOGENOM" id="CLU_018544_11_0_1"/>
<dbReference type="InterPro" id="IPR032675">
    <property type="entry name" value="LRR_dom_sf"/>
</dbReference>
<evidence type="ECO:0000313" key="1">
    <source>
        <dbReference type="EMBL" id="KDR67522.1"/>
    </source>
</evidence>
<name>A0A067SC30_GALM3</name>
<organism evidence="1 2">
    <name type="scientific">Galerina marginata (strain CBS 339.88)</name>
    <dbReference type="NCBI Taxonomy" id="685588"/>
    <lineage>
        <taxon>Eukaryota</taxon>
        <taxon>Fungi</taxon>
        <taxon>Dikarya</taxon>
        <taxon>Basidiomycota</taxon>
        <taxon>Agaricomycotina</taxon>
        <taxon>Agaricomycetes</taxon>
        <taxon>Agaricomycetidae</taxon>
        <taxon>Agaricales</taxon>
        <taxon>Agaricineae</taxon>
        <taxon>Strophariaceae</taxon>
        <taxon>Galerina</taxon>
    </lineage>
</organism>
<reference evidence="2" key="1">
    <citation type="journal article" date="2014" name="Proc. Natl. Acad. Sci. U.S.A.">
        <title>Extensive sampling of basidiomycete genomes demonstrates inadequacy of the white-rot/brown-rot paradigm for wood decay fungi.</title>
        <authorList>
            <person name="Riley R."/>
            <person name="Salamov A.A."/>
            <person name="Brown D.W."/>
            <person name="Nagy L.G."/>
            <person name="Floudas D."/>
            <person name="Held B.W."/>
            <person name="Levasseur A."/>
            <person name="Lombard V."/>
            <person name="Morin E."/>
            <person name="Otillar R."/>
            <person name="Lindquist E.A."/>
            <person name="Sun H."/>
            <person name="LaButti K.M."/>
            <person name="Schmutz J."/>
            <person name="Jabbour D."/>
            <person name="Luo H."/>
            <person name="Baker S.E."/>
            <person name="Pisabarro A.G."/>
            <person name="Walton J.D."/>
            <person name="Blanchette R.A."/>
            <person name="Henrissat B."/>
            <person name="Martin F."/>
            <person name="Cullen D."/>
            <person name="Hibbett D.S."/>
            <person name="Grigoriev I.V."/>
        </authorList>
    </citation>
    <scope>NUCLEOTIDE SEQUENCE [LARGE SCALE GENOMIC DNA]</scope>
    <source>
        <strain evidence="2">CBS 339.88</strain>
    </source>
</reference>
<gene>
    <name evidence="1" type="ORF">GALMADRAFT_216383</name>
</gene>
<dbReference type="AlphaFoldDB" id="A0A067SC30"/>
<proteinExistence type="predicted"/>
<dbReference type="OrthoDB" id="3056922at2759"/>
<keyword evidence="2" id="KW-1185">Reference proteome</keyword>
<dbReference type="Gene3D" id="1.20.1280.50">
    <property type="match status" value="1"/>
</dbReference>
<evidence type="ECO:0000313" key="2">
    <source>
        <dbReference type="Proteomes" id="UP000027222"/>
    </source>
</evidence>
<sequence length="531" mass="59957">MPRYTQPRTGYNKPLLPVPVSKFVDGLPVYGSTTETSAWRVYVPPPYIPPPYRRRWPDGERVYPLDRSELLESNAKRPINQLPPEVLAEIFLKFVEDDKALKTFRTQLRDSNRPLVSKHTDADPILLGHVCSYWRAVALTTPMLWATISILHPKKSQIRLLQLWLERAGSHPLELSILEEQEPSHIEANAARDVILSVTARRRYWKSIIFDITTDTLAVIVPLLQSPVPLEHLDSVELHLSIPSKSGPVVHTHHLLRDPDVYLDDVWSLFHSCSTLRRINWGHAYSDITFPAHCPGHQLSDITLYPDISLAILMELLSLCSNLEQIRVQALCLPSGTLTTYTHNPVLLSKLHTLNVTADTEVAPLFRCLTLPALRCLQLHYRLPDSVSRDSEGFCDFLSRSNCVGLETFQLIDGGSCEEDLLNYFDSSIMRNLKYLRLNSRITDGVVRRLTVGEPSHYPVLMPSLETVILKGCVTSDGVLSGMVLSRWSPKTFSGRCTPLKEVWITAKGTYGSIDEGEFARMRRGGLDINA</sequence>
<accession>A0A067SC30</accession>